<keyword evidence="9" id="KW-0732">Signal</keyword>
<evidence type="ECO:0000256" key="6">
    <source>
        <dbReference type="ARBA" id="ARBA00022568"/>
    </source>
</evidence>
<dbReference type="GO" id="GO:0098794">
    <property type="term" value="C:postsynapse"/>
    <property type="evidence" value="ECO:0007669"/>
    <property type="project" value="TreeGrafter"/>
</dbReference>
<evidence type="ECO:0000256" key="16">
    <source>
        <dbReference type="ARBA" id="ARBA00023136"/>
    </source>
</evidence>
<feature type="domain" description="Calx-beta" evidence="21">
    <location>
        <begin position="474"/>
        <end position="573"/>
    </location>
</feature>
<keyword evidence="6" id="KW-0109">Calcium transport</keyword>
<dbReference type="GO" id="GO:0098703">
    <property type="term" value="P:calcium ion import across plasma membrane"/>
    <property type="evidence" value="ECO:0007669"/>
    <property type="project" value="TreeGrafter"/>
</dbReference>
<evidence type="ECO:0000256" key="18">
    <source>
        <dbReference type="ARBA" id="ARBA00023201"/>
    </source>
</evidence>
<evidence type="ECO:0000256" key="14">
    <source>
        <dbReference type="ARBA" id="ARBA00023053"/>
    </source>
</evidence>
<keyword evidence="14" id="KW-0915">Sodium</keyword>
<keyword evidence="7 20" id="KW-0812">Transmembrane</keyword>
<dbReference type="GO" id="GO:0005432">
    <property type="term" value="F:calcium:sodium antiporter activity"/>
    <property type="evidence" value="ECO:0007669"/>
    <property type="project" value="InterPro"/>
</dbReference>
<dbReference type="InterPro" id="IPR003644">
    <property type="entry name" value="Calx_beta"/>
</dbReference>
<dbReference type="Gene3D" id="1.20.1420.30">
    <property type="entry name" value="NCX, central ion-binding region"/>
    <property type="match status" value="2"/>
</dbReference>
<accession>A0A0H3YIW4</accession>
<dbReference type="InterPro" id="IPR044880">
    <property type="entry name" value="NCX_ion-bd_dom_sf"/>
</dbReference>
<evidence type="ECO:0000256" key="1">
    <source>
        <dbReference type="ARBA" id="ARBA00004651"/>
    </source>
</evidence>
<comment type="similarity">
    <text evidence="2">Belongs to the Ca(2+):cation antiporter (CaCA) (TC 2.A.19) family. SLC8 subfamily.</text>
</comment>
<evidence type="ECO:0000256" key="4">
    <source>
        <dbReference type="ARBA" id="ARBA00022449"/>
    </source>
</evidence>
<keyword evidence="8" id="KW-0479">Metal-binding</keyword>
<dbReference type="GO" id="GO:0042383">
    <property type="term" value="C:sarcolemma"/>
    <property type="evidence" value="ECO:0007669"/>
    <property type="project" value="TreeGrafter"/>
</dbReference>
<evidence type="ECO:0000256" key="17">
    <source>
        <dbReference type="ARBA" id="ARBA00023180"/>
    </source>
</evidence>
<sequence>MTNSLYCKALNNTKCVDGVLLSMWQPAIGISHTDKVIRAMVYFLYMCYLFLGVSIIADRFMAAIEIITSQERKFKIKKKNGETNIVYVKIWNETVSNLTLMALGSSAPEILLSIIEIIGKNFEAGELGPGTIVGSAAFNLFVIIGICVMVIPDNETRKTKHLSVFIVTTIWSLFAYIWLYLILAFISPGVVEVWEAVLTFLFFPLTVISAYLADTKIFFKQFFGTKVLGGFTKTDNSKNMPNLEDIPFLEQKDTNLKNQTELLAEECGSSSESFTLDQFRIEYMHLIKDLRKINSNLNLDDLEAMAEIELFKRRPKSRAYYRLKAMQYLTGTSDPIRKLRSISMINETEIKYIDNLKVQEVTFFPDHYTVFENNKKVILTLKRVGEGISTTVIDVDYYTEDGTAKDGSDYVSKIGTIRFEKGQLSQEIIIDIIDDDIYEEDEYFYVKLKSPRTVKTFEENETALQIKLGSFSSAIVMILDDDYPGNFHFEKPKMKISENVGHIQIKVIRSSGARGQVKIPIKTIAETAINTIHYRMTTDELIFENNQIENHIDVYIYDENEYSKSILFSLELGEPTSEQISIQSDSGRPKLGNISKLEIEVTENPDLKKIIDNLIEKGKIEKVITTSTWREQFHEALTIQKSNESDEMPSCTQYIFHYLSLFWKILFAFVPPADILNGWLCFFVSVFIIGVLTAIIGDVASAFGCHVGLTDSVTAITFVALGTSLPDTFASKCAAINDDTADASIGNVMGSNAVNVFLGIGIAWTLASIYHAVSGKKFLVDSGSLGFSVTLFTILALVAVSIMLLRRIKQIGGELGGPKPFKYITGVFFCFMWLIYLIFSSLEIYCHIKGF</sequence>
<keyword evidence="12" id="KW-0112">Calmodulin-binding</keyword>
<evidence type="ECO:0000256" key="9">
    <source>
        <dbReference type="ARBA" id="ARBA00022729"/>
    </source>
</evidence>
<evidence type="ECO:0000259" key="21">
    <source>
        <dbReference type="SMART" id="SM00237"/>
    </source>
</evidence>
<dbReference type="SUPFAM" id="SSF141072">
    <property type="entry name" value="CalX-like"/>
    <property type="match status" value="2"/>
</dbReference>
<feature type="domain" description="Calx-beta" evidence="21">
    <location>
        <begin position="348"/>
        <end position="449"/>
    </location>
</feature>
<comment type="catalytic activity">
    <reaction evidence="19">
        <text>Ca(2+)(in) + 3 Na(+)(out) = Ca(2+)(out) + 3 Na(+)(in)</text>
        <dbReference type="Rhea" id="RHEA:69955"/>
        <dbReference type="ChEBI" id="CHEBI:29101"/>
        <dbReference type="ChEBI" id="CHEBI:29108"/>
    </reaction>
</comment>
<keyword evidence="15" id="KW-0406">Ion transport</keyword>
<protein>
    <submittedName>
        <fullName evidence="22">Slc8a-2</fullName>
    </submittedName>
</protein>
<feature type="transmembrane region" description="Helical" evidence="20">
    <location>
        <begin position="785"/>
        <end position="805"/>
    </location>
</feature>
<organism evidence="22">
    <name type="scientific">Schmidtea mediterranea</name>
    <name type="common">Freshwater planarian flatworm</name>
    <dbReference type="NCBI Taxonomy" id="79327"/>
    <lineage>
        <taxon>Eukaryota</taxon>
        <taxon>Metazoa</taxon>
        <taxon>Spiralia</taxon>
        <taxon>Lophotrochozoa</taxon>
        <taxon>Platyhelminthes</taxon>
        <taxon>Rhabditophora</taxon>
        <taxon>Seriata</taxon>
        <taxon>Tricladida</taxon>
        <taxon>Continenticola</taxon>
        <taxon>Geoplanoidea</taxon>
        <taxon>Dugesiidae</taxon>
        <taxon>Schmidtea</taxon>
    </lineage>
</organism>
<evidence type="ECO:0000256" key="2">
    <source>
        <dbReference type="ARBA" id="ARBA00007489"/>
    </source>
</evidence>
<keyword evidence="16 20" id="KW-0472">Membrane</keyword>
<keyword evidence="3" id="KW-0813">Transport</keyword>
<dbReference type="Pfam" id="PF16494">
    <property type="entry name" value="Na_Ca_ex_C"/>
    <property type="match status" value="1"/>
</dbReference>
<evidence type="ECO:0000256" key="7">
    <source>
        <dbReference type="ARBA" id="ARBA00022692"/>
    </source>
</evidence>
<reference evidence="22" key="1">
    <citation type="journal article" date="2015" name="Elife">
        <title>Stem cells and fluid flow drive cyst formation in an invertebrate excretory organ.</title>
        <authorList>
            <person name="Thi-Kim Vu H."/>
            <person name="Rink J.C."/>
            <person name="McKinney S.A."/>
            <person name="McClain M."/>
            <person name="Lakshmanaperumal N."/>
            <person name="Alexander R."/>
            <person name="Sanchez Alvarado A."/>
        </authorList>
    </citation>
    <scope>NUCLEOTIDE SEQUENCE</scope>
</reference>
<dbReference type="OrthoDB" id="418484at2759"/>
<keyword evidence="11" id="KW-0106">Calcium</keyword>
<feature type="transmembrane region" description="Helical" evidence="20">
    <location>
        <begin position="753"/>
        <end position="773"/>
    </location>
</feature>
<name>A0A0H3YIW4_SCHMD</name>
<dbReference type="InterPro" id="IPR038081">
    <property type="entry name" value="CalX-like_sf"/>
</dbReference>
<dbReference type="InterPro" id="IPR004836">
    <property type="entry name" value="Na_Ca_Ex"/>
</dbReference>
<evidence type="ECO:0000256" key="8">
    <source>
        <dbReference type="ARBA" id="ARBA00022723"/>
    </source>
</evidence>
<evidence type="ECO:0000256" key="13">
    <source>
        <dbReference type="ARBA" id="ARBA00022989"/>
    </source>
</evidence>
<evidence type="ECO:0000256" key="3">
    <source>
        <dbReference type="ARBA" id="ARBA00022448"/>
    </source>
</evidence>
<feature type="transmembrane region" description="Helical" evidence="20">
    <location>
        <begin position="131"/>
        <end position="151"/>
    </location>
</feature>
<feature type="transmembrane region" description="Helical" evidence="20">
    <location>
        <begin position="826"/>
        <end position="845"/>
    </location>
</feature>
<keyword evidence="18" id="KW-0739">Sodium transport</keyword>
<dbReference type="GO" id="GO:0030424">
    <property type="term" value="C:axon"/>
    <property type="evidence" value="ECO:0007669"/>
    <property type="project" value="TreeGrafter"/>
</dbReference>
<dbReference type="PANTHER" id="PTHR11878">
    <property type="entry name" value="SODIUM/CALCIUM EXCHANGER"/>
    <property type="match status" value="1"/>
</dbReference>
<keyword evidence="13 20" id="KW-1133">Transmembrane helix</keyword>
<gene>
    <name evidence="22" type="primary">slc8a-2</name>
</gene>
<dbReference type="AlphaFoldDB" id="A0A0H3YIW4"/>
<feature type="transmembrane region" description="Helical" evidence="20">
    <location>
        <begin position="193"/>
        <end position="213"/>
    </location>
</feature>
<dbReference type="SMART" id="SM00237">
    <property type="entry name" value="Calx_beta"/>
    <property type="match status" value="2"/>
</dbReference>
<dbReference type="InterPro" id="IPR004837">
    <property type="entry name" value="NaCa_Exmemb"/>
</dbReference>
<dbReference type="EMBL" id="KT163506">
    <property type="protein sequence ID" value="AKN21456.1"/>
    <property type="molecule type" value="mRNA"/>
</dbReference>
<feature type="transmembrane region" description="Helical" evidence="20">
    <location>
        <begin position="163"/>
        <end position="187"/>
    </location>
</feature>
<dbReference type="Pfam" id="PF01699">
    <property type="entry name" value="Na_Ca_ex"/>
    <property type="match status" value="2"/>
</dbReference>
<keyword evidence="10" id="KW-0677">Repeat</keyword>
<evidence type="ECO:0000256" key="5">
    <source>
        <dbReference type="ARBA" id="ARBA00022475"/>
    </source>
</evidence>
<dbReference type="PRINTS" id="PR01259">
    <property type="entry name" value="NACAEXCHNGR"/>
</dbReference>
<dbReference type="GO" id="GO:0005516">
    <property type="term" value="F:calmodulin binding"/>
    <property type="evidence" value="ECO:0007669"/>
    <property type="project" value="UniProtKB-KW"/>
</dbReference>
<dbReference type="Gene3D" id="2.60.40.2030">
    <property type="match status" value="2"/>
</dbReference>
<keyword evidence="4" id="KW-0050">Antiport</keyword>
<keyword evidence="17" id="KW-0325">Glycoprotein</keyword>
<dbReference type="InterPro" id="IPR051171">
    <property type="entry name" value="CaCA"/>
</dbReference>
<dbReference type="GO" id="GO:0007154">
    <property type="term" value="P:cell communication"/>
    <property type="evidence" value="ECO:0007669"/>
    <property type="project" value="InterPro"/>
</dbReference>
<feature type="transmembrane region" description="Helical" evidence="20">
    <location>
        <begin position="42"/>
        <end position="68"/>
    </location>
</feature>
<evidence type="ECO:0000256" key="11">
    <source>
        <dbReference type="ARBA" id="ARBA00022837"/>
    </source>
</evidence>
<evidence type="ECO:0000256" key="15">
    <source>
        <dbReference type="ARBA" id="ARBA00023065"/>
    </source>
</evidence>
<evidence type="ECO:0000256" key="20">
    <source>
        <dbReference type="SAM" id="Phobius"/>
    </source>
</evidence>
<dbReference type="InterPro" id="IPR032452">
    <property type="entry name" value="Na_Ca_Ex_C-exten"/>
</dbReference>
<dbReference type="Pfam" id="PF03160">
    <property type="entry name" value="Calx-beta"/>
    <property type="match status" value="1"/>
</dbReference>
<comment type="subcellular location">
    <subcellularLocation>
        <location evidence="1">Cell membrane</location>
        <topology evidence="1">Multi-pass membrane protein</topology>
    </subcellularLocation>
</comment>
<evidence type="ECO:0000256" key="10">
    <source>
        <dbReference type="ARBA" id="ARBA00022737"/>
    </source>
</evidence>
<evidence type="ECO:0000256" key="19">
    <source>
        <dbReference type="ARBA" id="ARBA00033667"/>
    </source>
</evidence>
<feature type="transmembrane region" description="Helical" evidence="20">
    <location>
        <begin position="676"/>
        <end position="696"/>
    </location>
</feature>
<dbReference type="GO" id="GO:0046872">
    <property type="term" value="F:metal ion binding"/>
    <property type="evidence" value="ECO:0007669"/>
    <property type="project" value="UniProtKB-KW"/>
</dbReference>
<evidence type="ECO:0000256" key="12">
    <source>
        <dbReference type="ARBA" id="ARBA00022860"/>
    </source>
</evidence>
<dbReference type="PANTHER" id="PTHR11878:SF65">
    <property type="entry name" value="NA_CA-EXCHANGE PROTEIN, ISOFORM G"/>
    <property type="match status" value="1"/>
</dbReference>
<proteinExistence type="evidence at transcript level"/>
<evidence type="ECO:0000313" key="22">
    <source>
        <dbReference type="EMBL" id="AKN21456.1"/>
    </source>
</evidence>
<keyword evidence="5" id="KW-1003">Cell membrane</keyword>